<dbReference type="Pfam" id="PF00650">
    <property type="entry name" value="CRAL_TRIO"/>
    <property type="match status" value="1"/>
</dbReference>
<dbReference type="CDD" id="cd00170">
    <property type="entry name" value="SEC14"/>
    <property type="match status" value="1"/>
</dbReference>
<evidence type="ECO:0000259" key="6">
    <source>
        <dbReference type="PROSITE" id="PS50191"/>
    </source>
</evidence>
<dbReference type="Gene3D" id="3.40.525.10">
    <property type="entry name" value="CRAL-TRIO lipid binding domain"/>
    <property type="match status" value="1"/>
</dbReference>
<keyword evidence="5" id="KW-1133">Transmembrane helix</keyword>
<evidence type="ECO:0000256" key="4">
    <source>
        <dbReference type="SAM" id="MobiDB-lite"/>
    </source>
</evidence>
<dbReference type="EMBL" id="HBEV01010869">
    <property type="protein sequence ID" value="CAD8590995.1"/>
    <property type="molecule type" value="Transcribed_RNA"/>
</dbReference>
<feature type="compositionally biased region" description="Basic and acidic residues" evidence="4">
    <location>
        <begin position="366"/>
        <end position="383"/>
    </location>
</feature>
<proteinExistence type="inferred from homology"/>
<gene>
    <name evidence="7" type="ORF">MSP1404_LOCUS8399</name>
</gene>
<organism evidence="7">
    <name type="scientific">Micromonas pusilla</name>
    <name type="common">Picoplanktonic green alga</name>
    <name type="synonym">Chromulina pusilla</name>
    <dbReference type="NCBI Taxonomy" id="38833"/>
    <lineage>
        <taxon>Eukaryota</taxon>
        <taxon>Viridiplantae</taxon>
        <taxon>Chlorophyta</taxon>
        <taxon>Mamiellophyceae</taxon>
        <taxon>Mamiellales</taxon>
        <taxon>Mamiellaceae</taxon>
        <taxon>Micromonas</taxon>
    </lineage>
</organism>
<dbReference type="PROSITE" id="PS50191">
    <property type="entry name" value="CRAL_TRIO"/>
    <property type="match status" value="1"/>
</dbReference>
<dbReference type="PANTHER" id="PTHR45657:SF1">
    <property type="entry name" value="CRAL-TRIO DOMAIN-CONTAINING PROTEIN YKL091C-RELATED"/>
    <property type="match status" value="1"/>
</dbReference>
<dbReference type="GO" id="GO:0000139">
    <property type="term" value="C:Golgi membrane"/>
    <property type="evidence" value="ECO:0007669"/>
    <property type="project" value="UniProtKB-SubCell"/>
</dbReference>
<dbReference type="InterPro" id="IPR051026">
    <property type="entry name" value="PI/PC_transfer"/>
</dbReference>
<evidence type="ECO:0000256" key="1">
    <source>
        <dbReference type="ARBA" id="ARBA00004202"/>
    </source>
</evidence>
<dbReference type="InterPro" id="IPR036865">
    <property type="entry name" value="CRAL-TRIO_dom_sf"/>
</dbReference>
<dbReference type="PANTHER" id="PTHR45657">
    <property type="entry name" value="CRAL-TRIO DOMAIN-CONTAINING PROTEIN YKL091C-RELATED"/>
    <property type="match status" value="1"/>
</dbReference>
<protein>
    <recommendedName>
        <fullName evidence="6">CRAL-TRIO domain-containing protein</fullName>
    </recommendedName>
</protein>
<feature type="domain" description="CRAL-TRIO" evidence="6">
    <location>
        <begin position="118"/>
        <end position="294"/>
    </location>
</feature>
<evidence type="ECO:0000313" key="7">
    <source>
        <dbReference type="EMBL" id="CAD8590995.1"/>
    </source>
</evidence>
<feature type="transmembrane region" description="Helical" evidence="5">
    <location>
        <begin position="20"/>
        <end position="42"/>
    </location>
</feature>
<name>A0A7S0PTX1_MICPS</name>
<comment type="similarity">
    <text evidence="3">Belongs to the SFH family.</text>
</comment>
<dbReference type="GO" id="GO:0005886">
    <property type="term" value="C:plasma membrane"/>
    <property type="evidence" value="ECO:0007669"/>
    <property type="project" value="UniProtKB-SubCell"/>
</dbReference>
<evidence type="ECO:0000256" key="5">
    <source>
        <dbReference type="SAM" id="Phobius"/>
    </source>
</evidence>
<feature type="compositionally biased region" description="Gly residues" evidence="4">
    <location>
        <begin position="408"/>
        <end position="417"/>
    </location>
</feature>
<comment type="subcellular location">
    <subcellularLocation>
        <location evidence="1">Cell membrane</location>
        <topology evidence="1">Peripheral membrane protein</topology>
    </subcellularLocation>
    <subcellularLocation>
        <location evidence="2">Golgi apparatus membrane</location>
        <topology evidence="2">Peripheral membrane protein</topology>
    </subcellularLocation>
</comment>
<dbReference type="SMART" id="SM00516">
    <property type="entry name" value="SEC14"/>
    <property type="match status" value="1"/>
</dbReference>
<dbReference type="AlphaFoldDB" id="A0A7S0PTX1"/>
<reference evidence="7" key="1">
    <citation type="submission" date="2021-01" db="EMBL/GenBank/DDBJ databases">
        <authorList>
            <person name="Corre E."/>
            <person name="Pelletier E."/>
            <person name="Niang G."/>
            <person name="Scheremetjew M."/>
            <person name="Finn R."/>
            <person name="Kale V."/>
            <person name="Holt S."/>
            <person name="Cochrane G."/>
            <person name="Meng A."/>
            <person name="Brown T."/>
            <person name="Cohen L."/>
        </authorList>
    </citation>
    <scope>NUCLEOTIDE SEQUENCE</scope>
    <source>
        <strain evidence="7">CCMP494</strain>
    </source>
</reference>
<evidence type="ECO:0000256" key="3">
    <source>
        <dbReference type="ARBA" id="ARBA00038020"/>
    </source>
</evidence>
<accession>A0A7S0PTX1</accession>
<feature type="compositionally biased region" description="Low complexity" evidence="4">
    <location>
        <begin position="418"/>
        <end position="428"/>
    </location>
</feature>
<dbReference type="InterPro" id="IPR001251">
    <property type="entry name" value="CRAL-TRIO_dom"/>
</dbReference>
<keyword evidence="5" id="KW-0472">Membrane</keyword>
<keyword evidence="5" id="KW-0812">Transmembrane</keyword>
<feature type="region of interest" description="Disordered" evidence="4">
    <location>
        <begin position="347"/>
        <end position="428"/>
    </location>
</feature>
<evidence type="ECO:0000256" key="2">
    <source>
        <dbReference type="ARBA" id="ARBA00004395"/>
    </source>
</evidence>
<dbReference type="SUPFAM" id="SSF52087">
    <property type="entry name" value="CRAL/TRIO domain"/>
    <property type="match status" value="1"/>
</dbReference>
<sequence>MWQAFVALVQLLKLLDHLAWFLGRGALAGILWTILAVWRLALQCAGVDVDRKSRRGAHDRGGRRGANFGDAFATPEVPERIVLSSRGDANKLEAKMRGWLRWREDYDIDNILTTPKPSFEVVKAFYPHALHGRTKSGHAIQMEAPGQFSKLIKALRARGFADPTRAVVEHVSFVMSYAFANVDPRDLPNGRILRIIDMSRMDLADTTYEAFMFLKTMASSVSIAFPERVHRVVIVNPPSGFGVLWSVFSPLASPSTLARVKVCKTTEEARRVLEEDMDVRDIPREYGGRCTCGGNRNRGGGSPALKVFGAFRDTAGGGACPSASMSSCWRDEALERELWKDAAALNVCGSSGGSRGPGRGRHRGRSSGDSRGGRWRSEAETPKTRKTRKTSGEAGTGTKGGGSRKRTGAGGGGGEGASGSEASGSWFW</sequence>